<sequence length="863" mass="92578">MQNRNLLPAIVALLAASSAGSVSAHSGISRRQTRSCDTIHAAYVAGATMTAQDFADWDTWKCSTWFPGGIGTRTCDTIHAAYAAGVAMTAQDYSDWAAWACNTWFPGGIGSPSPVTTTRTTTRATTTKAATSTTTAKTSTQTKTATSTVTSTVTQTTAKVTTTVVPVTSTQTTQTTQSTSTTPVPVTSSQTTQDTTSTSTQTAAPPPPTSSTSTQTTAPAPPTSSTTSQTTKPAATTSQTTQTRTTTAAALTTTTKKFTTTITTLRSCDTIHAAYAAGVAMTAQDFADWQTWSCNTWFPGGIGTYTTVAVRSCDTIHAVYAAGGALSAQDYSDWAAWSCNTWYPGGIGTAPPPPAFTTTLSSQTSTTTLTGPTTTTVTGSAGSCASLYSAFTSGRYITDSMFLQWAAQNCPAPTIYTCKGLQLAFGIVPGGYGTLTNTAIRNWWNSNNCANSLGGVGSNPFSSLGVIRGVNLGGWINIEPFITPSVFTYNGVVYTDNYQLCAAMGTSACSARLQQFYSTFITEDDFRQIAAAGLNYIRLPVNYWAVYADPSEPYPGNIGWPFIQSAMEWAGKYGLALELDLHATPGSQNPWNHCGREGFFGWQTNFDSYKARTTATLLELVRRSAAYPSVKALQLVNEPTFYLMATSDSQVRTWYRDVERAIRNLTADATLFPNGAPNFIIHDGFRGANIYDGTSLQYQALGNTALDVHNYACFSQADLSLSYDGHVSEVCNSWGPTLANINRVVGPTMIGEFSAAYSDCAPYLNGVNEKARYDGSYLAEATPNICGCSCTDPNIYDYRNWNTAKKAFIRKFVEAQMSAFEQNGIGWIFWTWKTETKLGEWDYQLGLAQGWIPNPATNRAFSC</sequence>
<feature type="region of interest" description="Disordered" evidence="16">
    <location>
        <begin position="112"/>
        <end position="146"/>
    </location>
</feature>
<dbReference type="OrthoDB" id="2122552at2759"/>
<evidence type="ECO:0000256" key="7">
    <source>
        <dbReference type="ARBA" id="ARBA00022989"/>
    </source>
</evidence>
<dbReference type="GO" id="GO:0004338">
    <property type="term" value="F:glucan exo-1,3-beta-glucosidase activity"/>
    <property type="evidence" value="ECO:0007669"/>
    <property type="project" value="UniProtKB-EC"/>
</dbReference>
<evidence type="ECO:0000256" key="13">
    <source>
        <dbReference type="ARBA" id="ARBA00037126"/>
    </source>
</evidence>
<evidence type="ECO:0000256" key="11">
    <source>
        <dbReference type="ARBA" id="ARBA00023316"/>
    </source>
</evidence>
<dbReference type="PANTHER" id="PTHR31297">
    <property type="entry name" value="GLUCAN ENDO-1,6-BETA-GLUCOSIDASE B"/>
    <property type="match status" value="1"/>
</dbReference>
<keyword evidence="17" id="KW-0732">Signal</keyword>
<keyword evidence="10" id="KW-0326">Glycosidase</keyword>
<evidence type="ECO:0000256" key="3">
    <source>
        <dbReference type="ARBA" id="ARBA00022475"/>
    </source>
</evidence>
<dbReference type="GO" id="GO:0005576">
    <property type="term" value="C:extracellular region"/>
    <property type="evidence" value="ECO:0007669"/>
    <property type="project" value="TreeGrafter"/>
</dbReference>
<keyword evidence="5 19" id="KW-0378">Hydrolase</keyword>
<dbReference type="InterPro" id="IPR050386">
    <property type="entry name" value="Glycosyl_hydrolase_5"/>
</dbReference>
<gene>
    <name evidence="19" type="ORF">M427DRAFT_29389</name>
</gene>
<comment type="subcellular location">
    <subcellularLocation>
        <location evidence="1">Cell membrane</location>
        <topology evidence="1">Single-pass type II membrane protein</topology>
    </subcellularLocation>
</comment>
<dbReference type="Pfam" id="PF00150">
    <property type="entry name" value="Cellulase"/>
    <property type="match status" value="1"/>
</dbReference>
<protein>
    <recommendedName>
        <fullName evidence="14">glucan 1,3-beta-glucosidase</fullName>
        <ecNumber evidence="14">3.2.1.58</ecNumber>
    </recommendedName>
    <alternativeName>
        <fullName evidence="15">Exo-1,3-beta-glucanase D</fullName>
    </alternativeName>
</protein>
<evidence type="ECO:0000313" key="19">
    <source>
        <dbReference type="EMBL" id="KXS18945.1"/>
    </source>
</evidence>
<keyword evidence="7" id="KW-1133">Transmembrane helix</keyword>
<feature type="compositionally biased region" description="Low complexity" evidence="16">
    <location>
        <begin position="210"/>
        <end position="247"/>
    </location>
</feature>
<comment type="function">
    <text evidence="13">Glucosidase involved in the degradation of cellulosic biomass. Active on lichenan.</text>
</comment>
<feature type="signal peptide" evidence="17">
    <location>
        <begin position="1"/>
        <end position="24"/>
    </location>
</feature>
<dbReference type="EC" id="3.2.1.58" evidence="14"/>
<evidence type="ECO:0000256" key="15">
    <source>
        <dbReference type="ARBA" id="ARBA00041260"/>
    </source>
</evidence>
<feature type="chain" id="PRO_5007296377" description="glucan 1,3-beta-glucosidase" evidence="17">
    <location>
        <begin position="25"/>
        <end position="863"/>
    </location>
</feature>
<keyword evidence="11" id="KW-0961">Cell wall biogenesis/degradation</keyword>
<keyword evidence="8" id="KW-0472">Membrane</keyword>
<dbReference type="GO" id="GO:0071555">
    <property type="term" value="P:cell wall organization"/>
    <property type="evidence" value="ECO:0007669"/>
    <property type="project" value="UniProtKB-KW"/>
</dbReference>
<feature type="domain" description="Glycoside hydrolase family 5" evidence="18">
    <location>
        <begin position="512"/>
        <end position="760"/>
    </location>
</feature>
<dbReference type="OMA" id="QSAMEWA"/>
<name>A0A139AR22_GONPJ</name>
<dbReference type="PANTHER" id="PTHR31297:SF34">
    <property type="entry name" value="GLUCAN 1,3-BETA-GLUCOSIDASE 2"/>
    <property type="match status" value="1"/>
</dbReference>
<evidence type="ECO:0000256" key="6">
    <source>
        <dbReference type="ARBA" id="ARBA00022968"/>
    </source>
</evidence>
<proteinExistence type="inferred from homology"/>
<dbReference type="EMBL" id="KQ965740">
    <property type="protein sequence ID" value="KXS18945.1"/>
    <property type="molecule type" value="Genomic_DNA"/>
</dbReference>
<evidence type="ECO:0000256" key="2">
    <source>
        <dbReference type="ARBA" id="ARBA00005641"/>
    </source>
</evidence>
<dbReference type="Proteomes" id="UP000070544">
    <property type="component" value="Unassembled WGS sequence"/>
</dbReference>
<evidence type="ECO:0000256" key="9">
    <source>
        <dbReference type="ARBA" id="ARBA00023180"/>
    </source>
</evidence>
<keyword evidence="6" id="KW-0735">Signal-anchor</keyword>
<evidence type="ECO:0000256" key="17">
    <source>
        <dbReference type="SAM" id="SignalP"/>
    </source>
</evidence>
<accession>A0A139AR22</accession>
<feature type="compositionally biased region" description="Low complexity" evidence="16">
    <location>
        <begin position="167"/>
        <end position="203"/>
    </location>
</feature>
<comment type="similarity">
    <text evidence="2">Belongs to the glycosyl hydrolase 5 (cellulase A) family.</text>
</comment>
<keyword evidence="4" id="KW-0812">Transmembrane</keyword>
<dbReference type="GO" id="GO:0009986">
    <property type="term" value="C:cell surface"/>
    <property type="evidence" value="ECO:0007669"/>
    <property type="project" value="TreeGrafter"/>
</dbReference>
<evidence type="ECO:0000256" key="4">
    <source>
        <dbReference type="ARBA" id="ARBA00022692"/>
    </source>
</evidence>
<evidence type="ECO:0000313" key="20">
    <source>
        <dbReference type="Proteomes" id="UP000070544"/>
    </source>
</evidence>
<dbReference type="Gene3D" id="3.20.20.80">
    <property type="entry name" value="Glycosidases"/>
    <property type="match status" value="1"/>
</dbReference>
<evidence type="ECO:0000259" key="18">
    <source>
        <dbReference type="Pfam" id="PF00150"/>
    </source>
</evidence>
<dbReference type="STRING" id="1344416.A0A139AR22"/>
<keyword evidence="3" id="KW-1003">Cell membrane</keyword>
<dbReference type="SUPFAM" id="SSF51445">
    <property type="entry name" value="(Trans)glycosidases"/>
    <property type="match status" value="1"/>
</dbReference>
<dbReference type="InterPro" id="IPR017853">
    <property type="entry name" value="GH"/>
</dbReference>
<evidence type="ECO:0000256" key="14">
    <source>
        <dbReference type="ARBA" id="ARBA00038929"/>
    </source>
</evidence>
<evidence type="ECO:0000256" key="16">
    <source>
        <dbReference type="SAM" id="MobiDB-lite"/>
    </source>
</evidence>
<evidence type="ECO:0000256" key="8">
    <source>
        <dbReference type="ARBA" id="ARBA00023136"/>
    </source>
</evidence>
<keyword evidence="9" id="KW-0325">Glycoprotein</keyword>
<keyword evidence="20" id="KW-1185">Reference proteome</keyword>
<comment type="catalytic activity">
    <reaction evidence="12">
        <text>Successive hydrolysis of beta-D-glucose units from the non-reducing ends of (1-&gt;3)-beta-D-glucans, releasing alpha-glucose.</text>
        <dbReference type="EC" id="3.2.1.58"/>
    </reaction>
</comment>
<dbReference type="GO" id="GO:0009251">
    <property type="term" value="P:glucan catabolic process"/>
    <property type="evidence" value="ECO:0007669"/>
    <property type="project" value="TreeGrafter"/>
</dbReference>
<dbReference type="GO" id="GO:0005886">
    <property type="term" value="C:plasma membrane"/>
    <property type="evidence" value="ECO:0007669"/>
    <property type="project" value="UniProtKB-SubCell"/>
</dbReference>
<dbReference type="AlphaFoldDB" id="A0A139AR22"/>
<feature type="region of interest" description="Disordered" evidence="16">
    <location>
        <begin position="167"/>
        <end position="247"/>
    </location>
</feature>
<evidence type="ECO:0000256" key="12">
    <source>
        <dbReference type="ARBA" id="ARBA00036824"/>
    </source>
</evidence>
<dbReference type="InterPro" id="IPR001547">
    <property type="entry name" value="Glyco_hydro_5"/>
</dbReference>
<reference evidence="19 20" key="1">
    <citation type="journal article" date="2015" name="Genome Biol. Evol.">
        <title>Phylogenomic analyses indicate that early fungi evolved digesting cell walls of algal ancestors of land plants.</title>
        <authorList>
            <person name="Chang Y."/>
            <person name="Wang S."/>
            <person name="Sekimoto S."/>
            <person name="Aerts A.L."/>
            <person name="Choi C."/>
            <person name="Clum A."/>
            <person name="LaButti K.M."/>
            <person name="Lindquist E.A."/>
            <person name="Yee Ngan C."/>
            <person name="Ohm R.A."/>
            <person name="Salamov A.A."/>
            <person name="Grigoriev I.V."/>
            <person name="Spatafora J.W."/>
            <person name="Berbee M.L."/>
        </authorList>
    </citation>
    <scope>NUCLEOTIDE SEQUENCE [LARGE SCALE GENOMIC DNA]</scope>
    <source>
        <strain evidence="19 20">JEL478</strain>
    </source>
</reference>
<evidence type="ECO:0000256" key="5">
    <source>
        <dbReference type="ARBA" id="ARBA00022801"/>
    </source>
</evidence>
<organism evidence="19 20">
    <name type="scientific">Gonapodya prolifera (strain JEL478)</name>
    <name type="common">Monoblepharis prolifera</name>
    <dbReference type="NCBI Taxonomy" id="1344416"/>
    <lineage>
        <taxon>Eukaryota</taxon>
        <taxon>Fungi</taxon>
        <taxon>Fungi incertae sedis</taxon>
        <taxon>Chytridiomycota</taxon>
        <taxon>Chytridiomycota incertae sedis</taxon>
        <taxon>Monoblepharidomycetes</taxon>
        <taxon>Monoblepharidales</taxon>
        <taxon>Gonapodyaceae</taxon>
        <taxon>Gonapodya</taxon>
    </lineage>
</organism>
<evidence type="ECO:0000256" key="1">
    <source>
        <dbReference type="ARBA" id="ARBA00004401"/>
    </source>
</evidence>
<evidence type="ECO:0000256" key="10">
    <source>
        <dbReference type="ARBA" id="ARBA00023295"/>
    </source>
</evidence>